<dbReference type="Proteomes" id="UP001139981">
    <property type="component" value="Unassembled WGS sequence"/>
</dbReference>
<accession>A0ACC1M0Q3</accession>
<organism evidence="1 2">
    <name type="scientific">Coemansia aciculifera</name>
    <dbReference type="NCBI Taxonomy" id="417176"/>
    <lineage>
        <taxon>Eukaryota</taxon>
        <taxon>Fungi</taxon>
        <taxon>Fungi incertae sedis</taxon>
        <taxon>Zoopagomycota</taxon>
        <taxon>Kickxellomycotina</taxon>
        <taxon>Kickxellomycetes</taxon>
        <taxon>Kickxellales</taxon>
        <taxon>Kickxellaceae</taxon>
        <taxon>Coemansia</taxon>
    </lineage>
</organism>
<evidence type="ECO:0000313" key="1">
    <source>
        <dbReference type="EMBL" id="KAJ2890663.1"/>
    </source>
</evidence>
<evidence type="ECO:0000313" key="2">
    <source>
        <dbReference type="Proteomes" id="UP001139981"/>
    </source>
</evidence>
<sequence length="426" mass="46964">MAFLDKNEQLQLSDSDDDDDNDSDIVDHSTLTDHAVQSAISDLPKEDADRVRAQLGVSVDSNRSSACLTLFSSTSQIHMAPTITNAIVDVTASTKFKYDDPVECAFAAVSAANHSNILRRMLKSRWVGELCDRAEEDGANSDCQSESSSALSVYVAVEVPRRPCVPRATAERVANVLDIAARSLDSLSVSDSCRVLTMFVACLLDHGNSLYRYRMQKSLALLLDRISPASKWSLVWSDLVAELGRLFSHLRIQTLLGIVEQLPTSNRRCMQIRRSLSFLFLRKQTLDVAETDMSVESLARAATLPSQIVLRVVSEMMQGDKKLFRVGAGADFAQLEAAVGLLSNIVDSVQAMHDVRDVTSIIYERLSAINQRISDGVAESIDKTLAKDAVQTLEVRMFMTAISSYKERHNPAYSSVNTLDSWLSMS</sequence>
<proteinExistence type="predicted"/>
<gene>
    <name evidence="1" type="ORF">IWW38_004010</name>
</gene>
<keyword evidence="2" id="KW-1185">Reference proteome</keyword>
<protein>
    <submittedName>
        <fullName evidence="1">Uncharacterized protein</fullName>
    </submittedName>
</protein>
<comment type="caution">
    <text evidence="1">The sequence shown here is derived from an EMBL/GenBank/DDBJ whole genome shotgun (WGS) entry which is preliminary data.</text>
</comment>
<dbReference type="EMBL" id="JANBVB010001261">
    <property type="protein sequence ID" value="KAJ2890663.1"/>
    <property type="molecule type" value="Genomic_DNA"/>
</dbReference>
<reference evidence="1" key="1">
    <citation type="submission" date="2022-07" db="EMBL/GenBank/DDBJ databases">
        <title>Phylogenomic reconstructions and comparative analyses of Kickxellomycotina fungi.</title>
        <authorList>
            <person name="Reynolds N.K."/>
            <person name="Stajich J.E."/>
            <person name="Barry K."/>
            <person name="Grigoriev I.V."/>
            <person name="Crous P."/>
            <person name="Smith M.E."/>
        </authorList>
    </citation>
    <scope>NUCLEOTIDE SEQUENCE</scope>
    <source>
        <strain evidence="1">CBS 190363</strain>
    </source>
</reference>
<name>A0ACC1M0Q3_9FUNG</name>